<keyword evidence="2" id="KW-1185">Reference proteome</keyword>
<reference evidence="1 2" key="2">
    <citation type="submission" date="2021-03" db="EMBL/GenBank/DDBJ databases">
        <title>P. granadensis CT364 genome publication.</title>
        <authorList>
            <person name="Stach J."/>
            <person name="Montero-Calasanz Md.C."/>
        </authorList>
    </citation>
    <scope>NUCLEOTIDE SEQUENCE [LARGE SCALE GENOMIC DNA]</scope>
    <source>
        <strain evidence="1 2">CT364</strain>
    </source>
</reference>
<dbReference type="RefSeq" id="WP_203417848.1">
    <property type="nucleotide sequence ID" value="NZ_CP069352.1"/>
</dbReference>
<accession>A0ABX7G976</accession>
<reference evidence="1 2" key="1">
    <citation type="submission" date="2021-02" db="EMBL/GenBank/DDBJ databases">
        <authorList>
            <person name="Cea Torrescassana E."/>
        </authorList>
    </citation>
    <scope>NUCLEOTIDE SEQUENCE [LARGE SCALE GENOMIC DNA]</scope>
    <source>
        <strain evidence="1 2">CT364</strain>
    </source>
</reference>
<organism evidence="1 2">
    <name type="scientific">Pseudomonas granadensis</name>
    <dbReference type="NCBI Taxonomy" id="1421430"/>
    <lineage>
        <taxon>Bacteria</taxon>
        <taxon>Pseudomonadati</taxon>
        <taxon>Pseudomonadota</taxon>
        <taxon>Gammaproteobacteria</taxon>
        <taxon>Pseudomonadales</taxon>
        <taxon>Pseudomonadaceae</taxon>
        <taxon>Pseudomonas</taxon>
    </lineage>
</organism>
<sequence>MTASKNQTTGKFSAETIGGESLTFYTTNVKLAISSNPVPDPYWQAIGTQTFPGQLPAREAIVSVYFPVGTLPDTYTLTENGDYRASYYRGSSDPKTYLATSGTLMLKVVPTEGDPRLEGSVKFSAKLQNGVETVEIKNGLFDMKPNTLRA</sequence>
<dbReference type="Proteomes" id="UP000663686">
    <property type="component" value="Chromosome"/>
</dbReference>
<proteinExistence type="predicted"/>
<gene>
    <name evidence="1" type="ORF">JN757_13880</name>
</gene>
<name>A0ABX7G976_9PSED</name>
<evidence type="ECO:0000313" key="1">
    <source>
        <dbReference type="EMBL" id="QRK81685.1"/>
    </source>
</evidence>
<evidence type="ECO:0000313" key="2">
    <source>
        <dbReference type="Proteomes" id="UP000663686"/>
    </source>
</evidence>
<protein>
    <submittedName>
        <fullName evidence="1">Uncharacterized protein</fullName>
    </submittedName>
</protein>
<dbReference type="EMBL" id="CP069352">
    <property type="protein sequence ID" value="QRK81685.1"/>
    <property type="molecule type" value="Genomic_DNA"/>
</dbReference>